<dbReference type="Proteomes" id="UP000193560">
    <property type="component" value="Unassembled WGS sequence"/>
</dbReference>
<dbReference type="InterPro" id="IPR014752">
    <property type="entry name" value="Arrestin-like_C"/>
</dbReference>
<evidence type="ECO:0008006" key="4">
    <source>
        <dbReference type="Google" id="ProtNLM"/>
    </source>
</evidence>
<gene>
    <name evidence="2" type="ORF">BCR42DRAFT_405688</name>
</gene>
<dbReference type="Gene3D" id="2.60.40.640">
    <property type="match status" value="1"/>
</dbReference>
<keyword evidence="3" id="KW-1185">Reference proteome</keyword>
<organism evidence="2 3">
    <name type="scientific">Absidia repens</name>
    <dbReference type="NCBI Taxonomy" id="90262"/>
    <lineage>
        <taxon>Eukaryota</taxon>
        <taxon>Fungi</taxon>
        <taxon>Fungi incertae sedis</taxon>
        <taxon>Mucoromycota</taxon>
        <taxon>Mucoromycotina</taxon>
        <taxon>Mucoromycetes</taxon>
        <taxon>Mucorales</taxon>
        <taxon>Cunninghamellaceae</taxon>
        <taxon>Absidia</taxon>
    </lineage>
</organism>
<reference evidence="2 3" key="1">
    <citation type="submission" date="2016-07" db="EMBL/GenBank/DDBJ databases">
        <title>Pervasive Adenine N6-methylation of Active Genes in Fungi.</title>
        <authorList>
            <consortium name="DOE Joint Genome Institute"/>
            <person name="Mondo S.J."/>
            <person name="Dannebaum R.O."/>
            <person name="Kuo R.C."/>
            <person name="Labutti K."/>
            <person name="Haridas S."/>
            <person name="Kuo A."/>
            <person name="Salamov A."/>
            <person name="Ahrendt S.R."/>
            <person name="Lipzen A."/>
            <person name="Sullivan W."/>
            <person name="Andreopoulos W.B."/>
            <person name="Clum A."/>
            <person name="Lindquist E."/>
            <person name="Daum C."/>
            <person name="Ramamoorthy G.K."/>
            <person name="Gryganskyi A."/>
            <person name="Culley D."/>
            <person name="Magnuson J.K."/>
            <person name="James T.Y."/>
            <person name="O'Malley M.A."/>
            <person name="Stajich J.E."/>
            <person name="Spatafora J.W."/>
            <person name="Visel A."/>
            <person name="Grigoriev I.V."/>
        </authorList>
    </citation>
    <scope>NUCLEOTIDE SEQUENCE [LARGE SCALE GENOMIC DNA]</scope>
    <source>
        <strain evidence="2 3">NRRL 1336</strain>
    </source>
</reference>
<evidence type="ECO:0000313" key="3">
    <source>
        <dbReference type="Proteomes" id="UP000193560"/>
    </source>
</evidence>
<accession>A0A1X2IVE9</accession>
<evidence type="ECO:0000256" key="1">
    <source>
        <dbReference type="SAM" id="MobiDB-lite"/>
    </source>
</evidence>
<dbReference type="OrthoDB" id="2372811at2759"/>
<feature type="region of interest" description="Disordered" evidence="1">
    <location>
        <begin position="97"/>
        <end position="158"/>
    </location>
</feature>
<dbReference type="AlphaFoldDB" id="A0A1X2IVE9"/>
<protein>
    <recommendedName>
        <fullName evidence="4">Arrestin C-terminal-like domain-containing protein</fullName>
    </recommendedName>
</protein>
<name>A0A1X2IVE9_9FUNG</name>
<comment type="caution">
    <text evidence="2">The sequence shown here is derived from an EMBL/GenBank/DDBJ whole genome shotgun (WGS) entry which is preliminary data.</text>
</comment>
<feature type="region of interest" description="Disordered" evidence="1">
    <location>
        <begin position="465"/>
        <end position="509"/>
    </location>
</feature>
<feature type="compositionally biased region" description="Low complexity" evidence="1">
    <location>
        <begin position="493"/>
        <end position="508"/>
    </location>
</feature>
<dbReference type="EMBL" id="MCGE01000004">
    <property type="protein sequence ID" value="ORZ22191.1"/>
    <property type="molecule type" value="Genomic_DNA"/>
</dbReference>
<evidence type="ECO:0000313" key="2">
    <source>
        <dbReference type="EMBL" id="ORZ22191.1"/>
    </source>
</evidence>
<proteinExistence type="predicted"/>
<feature type="compositionally biased region" description="Polar residues" evidence="1">
    <location>
        <begin position="113"/>
        <end position="136"/>
    </location>
</feature>
<sequence length="623" mass="69591">MSATLPRLQLTIDQDHESGYTPIIQPGQDITGTVKIATDSVIQILHLRAVFFGHVQVHGDRPNSPLTNGIFDCLKDHQLVNTGVRIARRPSLVDETNFPVAESSRDAMKRQTQHNPRTTIQHSPMNNGSNFTVTSNDSRRTSKSTNQKATKSPLDKETEKLIRHIATKDASQDTIIHPELTSFDYPSAHVYNLENKNHKVRYRLSTPSSRLLPGSFNHPYCPIQYYAIAIMLCKEVDKGIHYMTYAKLPVRFDPPVNVLSTTYAGLLRETDRLWLGNDSFLNRLLNSSRRYRHKHRNSTIYQNYSNPSFVSLSTSSSSSSLVINNNNDSGLMASSDRNPDTGNRMGPHISFISDWWYRLVQNHRAWLPLDRQSSKYSKALDCTLELPRRAFCRGQALPFSVKLVNGAGIRIAMVTIEMKLVRRIGMTCSVGETVASDIDFQTTSVFYGDEVDAPEIQEGPTMKKTTTAASGRHQGLVLTPPTTPPLKPEVNNSSTLSSSSTSSSSSLTPSAARQPFFLFTTREMHFDLSPVANIPQHCPCTIMSELTRDTFELVYDWVVKVKVLEARHGPRLDASLDDNDDQVTKYYASSLPSSCGVPSSDYRTHVLQPPKMSIVVGNVACKV</sequence>